<keyword evidence="1" id="KW-0862">Zinc</keyword>
<proteinExistence type="predicted"/>
<name>A0AAI8YFP5_9PEZI</name>
<dbReference type="AlphaFoldDB" id="A0AAI8YFP5"/>
<protein>
    <submittedName>
        <fullName evidence="3">Uu.00g129720.m01.CDS01</fullName>
    </submittedName>
</protein>
<reference evidence="3" key="1">
    <citation type="submission" date="2023-10" db="EMBL/GenBank/DDBJ databases">
        <authorList>
            <person name="Hackl T."/>
        </authorList>
    </citation>
    <scope>NUCLEOTIDE SEQUENCE</scope>
</reference>
<sequence length="122" mass="13695">MTTIPNNELQDHYAPIWLPYFDKDGRLVEGVSMRVQCHICWKVLAILHPAVLAGDRMEVDGETNEDEGDEDEGEEACVVLLCGHAFGLTCIKAWFAKAPEPNCPSCRKSMMHALCRHPIIDE</sequence>
<dbReference type="EMBL" id="CAUWAG010000007">
    <property type="protein sequence ID" value="CAJ2505578.1"/>
    <property type="molecule type" value="Genomic_DNA"/>
</dbReference>
<gene>
    <name evidence="3" type="ORF">KHLLAP_LOCUS6046</name>
</gene>
<keyword evidence="1" id="KW-0479">Metal-binding</keyword>
<feature type="domain" description="RING-type" evidence="2">
    <location>
        <begin position="37"/>
        <end position="107"/>
    </location>
</feature>
<evidence type="ECO:0000259" key="2">
    <source>
        <dbReference type="PROSITE" id="PS50089"/>
    </source>
</evidence>
<dbReference type="PROSITE" id="PS50089">
    <property type="entry name" value="ZF_RING_2"/>
    <property type="match status" value="1"/>
</dbReference>
<dbReference type="InterPro" id="IPR013083">
    <property type="entry name" value="Znf_RING/FYVE/PHD"/>
</dbReference>
<evidence type="ECO:0000256" key="1">
    <source>
        <dbReference type="PROSITE-ProRule" id="PRU00175"/>
    </source>
</evidence>
<dbReference type="GO" id="GO:0051603">
    <property type="term" value="P:proteolysis involved in protein catabolic process"/>
    <property type="evidence" value="ECO:0007669"/>
    <property type="project" value="UniProtKB-ARBA"/>
</dbReference>
<accession>A0AAI8YFP5</accession>
<keyword evidence="1" id="KW-0863">Zinc-finger</keyword>
<keyword evidence="4" id="KW-1185">Reference proteome</keyword>
<dbReference type="GO" id="GO:0008270">
    <property type="term" value="F:zinc ion binding"/>
    <property type="evidence" value="ECO:0007669"/>
    <property type="project" value="UniProtKB-KW"/>
</dbReference>
<evidence type="ECO:0000313" key="3">
    <source>
        <dbReference type="EMBL" id="CAJ2505578.1"/>
    </source>
</evidence>
<evidence type="ECO:0000313" key="4">
    <source>
        <dbReference type="Proteomes" id="UP001295740"/>
    </source>
</evidence>
<organism evidence="3 4">
    <name type="scientific">Anthostomella pinea</name>
    <dbReference type="NCBI Taxonomy" id="933095"/>
    <lineage>
        <taxon>Eukaryota</taxon>
        <taxon>Fungi</taxon>
        <taxon>Dikarya</taxon>
        <taxon>Ascomycota</taxon>
        <taxon>Pezizomycotina</taxon>
        <taxon>Sordariomycetes</taxon>
        <taxon>Xylariomycetidae</taxon>
        <taxon>Xylariales</taxon>
        <taxon>Xylariaceae</taxon>
        <taxon>Anthostomella</taxon>
    </lineage>
</organism>
<comment type="caution">
    <text evidence="3">The sequence shown here is derived from an EMBL/GenBank/DDBJ whole genome shotgun (WGS) entry which is preliminary data.</text>
</comment>
<dbReference type="Proteomes" id="UP001295740">
    <property type="component" value="Unassembled WGS sequence"/>
</dbReference>
<dbReference type="InterPro" id="IPR001841">
    <property type="entry name" value="Znf_RING"/>
</dbReference>
<dbReference type="Pfam" id="PF13639">
    <property type="entry name" value="zf-RING_2"/>
    <property type="match status" value="1"/>
</dbReference>
<dbReference type="Gene3D" id="3.30.40.10">
    <property type="entry name" value="Zinc/RING finger domain, C3HC4 (zinc finger)"/>
    <property type="match status" value="1"/>
</dbReference>
<dbReference type="SUPFAM" id="SSF57850">
    <property type="entry name" value="RING/U-box"/>
    <property type="match status" value="1"/>
</dbReference>